<gene>
    <name evidence="2" type="ORF">BDV95DRAFT_89424</name>
</gene>
<feature type="compositionally biased region" description="Polar residues" evidence="1">
    <location>
        <begin position="376"/>
        <end position="388"/>
    </location>
</feature>
<dbReference type="AlphaFoldDB" id="A0A7C8M647"/>
<protein>
    <submittedName>
        <fullName evidence="2">Uncharacterized protein</fullName>
    </submittedName>
</protein>
<accession>A0A7C8M647</accession>
<reference evidence="2 3" key="1">
    <citation type="submission" date="2020-01" db="EMBL/GenBank/DDBJ databases">
        <authorList>
            <consortium name="DOE Joint Genome Institute"/>
            <person name="Haridas S."/>
            <person name="Albert R."/>
            <person name="Binder M."/>
            <person name="Bloem J."/>
            <person name="Labutti K."/>
            <person name="Salamov A."/>
            <person name="Andreopoulos B."/>
            <person name="Baker S.E."/>
            <person name="Barry K."/>
            <person name="Bills G."/>
            <person name="Bluhm B.H."/>
            <person name="Cannon C."/>
            <person name="Castanera R."/>
            <person name="Culley D.E."/>
            <person name="Daum C."/>
            <person name="Ezra D."/>
            <person name="Gonzalez J.B."/>
            <person name="Henrissat B."/>
            <person name="Kuo A."/>
            <person name="Liang C."/>
            <person name="Lipzen A."/>
            <person name="Lutzoni F."/>
            <person name="Magnuson J."/>
            <person name="Mondo S."/>
            <person name="Nolan M."/>
            <person name="Ohm R."/>
            <person name="Pangilinan J."/>
            <person name="Park H.-J.H."/>
            <person name="Ramirez L."/>
            <person name="Alfaro M."/>
            <person name="Sun H."/>
            <person name="Tritt A."/>
            <person name="Yoshinaga Y."/>
            <person name="Zwiers L.-H.L."/>
            <person name="Turgeon B.G."/>
            <person name="Goodwin S.B."/>
            <person name="Spatafora J.W."/>
            <person name="Crous P.W."/>
            <person name="Grigoriev I.V."/>
        </authorList>
    </citation>
    <scope>NUCLEOTIDE SEQUENCE [LARGE SCALE GENOMIC DNA]</scope>
    <source>
        <strain evidence="2 3">CBS 611.86</strain>
    </source>
</reference>
<dbReference type="Proteomes" id="UP000481861">
    <property type="component" value="Unassembled WGS sequence"/>
</dbReference>
<sequence>MADHGSTRRGLQSPFYQDQADDEVGLEYREMLPWGEYQSPECLNRFVAGSEPSSSSSAFRQQVTIASPSRHENRNLVGPQGSAHCAGEITIRPLVQIDSDCARDVYDRGTPAFPLASIPFSPALGDQYDHGQVQMRLDNVDFFSQRWHQNPPQSFEEAHSDSNSSHTGYHGSPLSVFSTLQAGYRVQTQVGNSIGEGHTPDLMTMNPQEIRGLVEHTLECTQPIESTPNAYSSVNFLGASDGHHTTARAIECFEQYTEGSSTRDEPWTPWTMLHEGQGESLRAKYGQEPEEASAFAGGGFERAKDDYSTASSGQRQSTPASSVVSVSIELSDSTVTLRPGTQASASEFSEIVLSPYNGQISSPLGVPMETAPGWSQKPSSAECGSNFR</sequence>
<feature type="region of interest" description="Disordered" evidence="1">
    <location>
        <begin position="301"/>
        <end position="323"/>
    </location>
</feature>
<proteinExistence type="predicted"/>
<feature type="region of interest" description="Disordered" evidence="1">
    <location>
        <begin position="151"/>
        <end position="172"/>
    </location>
</feature>
<evidence type="ECO:0000313" key="2">
    <source>
        <dbReference type="EMBL" id="KAF2869858.1"/>
    </source>
</evidence>
<comment type="caution">
    <text evidence="2">The sequence shown here is derived from an EMBL/GenBank/DDBJ whole genome shotgun (WGS) entry which is preliminary data.</text>
</comment>
<dbReference type="EMBL" id="JAADJZ010000015">
    <property type="protein sequence ID" value="KAF2869858.1"/>
    <property type="molecule type" value="Genomic_DNA"/>
</dbReference>
<feature type="compositionally biased region" description="Polar residues" evidence="1">
    <location>
        <begin position="308"/>
        <end position="323"/>
    </location>
</feature>
<organism evidence="2 3">
    <name type="scientific">Massariosphaeria phaeospora</name>
    <dbReference type="NCBI Taxonomy" id="100035"/>
    <lineage>
        <taxon>Eukaryota</taxon>
        <taxon>Fungi</taxon>
        <taxon>Dikarya</taxon>
        <taxon>Ascomycota</taxon>
        <taxon>Pezizomycotina</taxon>
        <taxon>Dothideomycetes</taxon>
        <taxon>Pleosporomycetidae</taxon>
        <taxon>Pleosporales</taxon>
        <taxon>Pleosporales incertae sedis</taxon>
        <taxon>Massariosphaeria</taxon>
    </lineage>
</organism>
<evidence type="ECO:0000256" key="1">
    <source>
        <dbReference type="SAM" id="MobiDB-lite"/>
    </source>
</evidence>
<keyword evidence="3" id="KW-1185">Reference proteome</keyword>
<feature type="region of interest" description="Disordered" evidence="1">
    <location>
        <begin position="359"/>
        <end position="388"/>
    </location>
</feature>
<name>A0A7C8M647_9PLEO</name>
<evidence type="ECO:0000313" key="3">
    <source>
        <dbReference type="Proteomes" id="UP000481861"/>
    </source>
</evidence>